<organism evidence="3 4">
    <name type="scientific">Candidatus Coproplasma excrementigallinarum</name>
    <dbReference type="NCBI Taxonomy" id="2840747"/>
    <lineage>
        <taxon>Bacteria</taxon>
        <taxon>Bacillati</taxon>
        <taxon>Bacillota</taxon>
        <taxon>Clostridia</taxon>
        <taxon>Eubacteriales</taxon>
        <taxon>Candidatus Coproplasma</taxon>
    </lineage>
</organism>
<keyword evidence="1" id="KW-0812">Transmembrane</keyword>
<dbReference type="EMBL" id="DVNE01000029">
    <property type="protein sequence ID" value="HIU61630.1"/>
    <property type="molecule type" value="Genomic_DNA"/>
</dbReference>
<dbReference type="Proteomes" id="UP000824110">
    <property type="component" value="Unassembled WGS sequence"/>
</dbReference>
<feature type="domain" description="Nucleoside transporter/FeoB GTPase Gate" evidence="2">
    <location>
        <begin position="32"/>
        <end position="117"/>
    </location>
</feature>
<dbReference type="InterPro" id="IPR011642">
    <property type="entry name" value="Gate_dom"/>
</dbReference>
<feature type="transmembrane region" description="Helical" evidence="1">
    <location>
        <begin position="279"/>
        <end position="300"/>
    </location>
</feature>
<dbReference type="AlphaFoldDB" id="A0A9D1MJH6"/>
<comment type="caution">
    <text evidence="3">The sequence shown here is derived from an EMBL/GenBank/DDBJ whole genome shotgun (WGS) entry which is preliminary data.</text>
</comment>
<reference evidence="3" key="1">
    <citation type="submission" date="2020-10" db="EMBL/GenBank/DDBJ databases">
        <authorList>
            <person name="Gilroy R."/>
        </authorList>
    </citation>
    <scope>NUCLEOTIDE SEQUENCE</scope>
    <source>
        <strain evidence="3">CHK195-12923</strain>
    </source>
</reference>
<gene>
    <name evidence="3" type="ORF">IAB69_03170</name>
</gene>
<keyword evidence="1" id="KW-0472">Membrane</keyword>
<feature type="transmembrane region" description="Helical" evidence="1">
    <location>
        <begin position="135"/>
        <end position="157"/>
    </location>
</feature>
<proteinExistence type="predicted"/>
<keyword evidence="1" id="KW-1133">Transmembrane helix</keyword>
<protein>
    <recommendedName>
        <fullName evidence="2">Nucleoside transporter/FeoB GTPase Gate domain-containing protein</fullName>
    </recommendedName>
</protein>
<name>A0A9D1MJH6_9FIRM</name>
<evidence type="ECO:0000313" key="3">
    <source>
        <dbReference type="EMBL" id="HIU61630.1"/>
    </source>
</evidence>
<evidence type="ECO:0000259" key="2">
    <source>
        <dbReference type="Pfam" id="PF07670"/>
    </source>
</evidence>
<reference evidence="3" key="2">
    <citation type="journal article" date="2021" name="PeerJ">
        <title>Extensive microbial diversity within the chicken gut microbiome revealed by metagenomics and culture.</title>
        <authorList>
            <person name="Gilroy R."/>
            <person name="Ravi A."/>
            <person name="Getino M."/>
            <person name="Pursley I."/>
            <person name="Horton D.L."/>
            <person name="Alikhan N.F."/>
            <person name="Baker D."/>
            <person name="Gharbi K."/>
            <person name="Hall N."/>
            <person name="Watson M."/>
            <person name="Adriaenssens E.M."/>
            <person name="Foster-Nyarko E."/>
            <person name="Jarju S."/>
            <person name="Secka A."/>
            <person name="Antonio M."/>
            <person name="Oren A."/>
            <person name="Chaudhuri R.R."/>
            <person name="La Ragione R."/>
            <person name="Hildebrand F."/>
            <person name="Pallen M.J."/>
        </authorList>
    </citation>
    <scope>NUCLEOTIDE SEQUENCE</scope>
    <source>
        <strain evidence="3">CHK195-12923</strain>
    </source>
</reference>
<feature type="transmembrane region" description="Helical" evidence="1">
    <location>
        <begin position="252"/>
        <end position="272"/>
    </location>
</feature>
<sequence>MVLIAFTVALIARPERYIARCAEGIALWAQCVLPSLFPFMVVCAILINSGIAARAGAPFKRVCGVLKLPPCAGVCFIMGATSGYPAGSRAISQFYSAGALDKRGSFKLACLCTACGPIFLIGTVGEAMFSSPQAGSLLLIAHLISVAIPAMIISLAMPRCGGMLLPPQQNKNALQESFYGALTAALTAGAFIAFFYTAAQMAQDYYILYPVEKLLGLIFGEEQAAAAASGLIEMTGGCAALAKSGGEFSLPLAGFCVTFGGACVLAQQLAYLKACGVRALPFIAVKFLQGIICFFILLIAT</sequence>
<accession>A0A9D1MJH6</accession>
<evidence type="ECO:0000313" key="4">
    <source>
        <dbReference type="Proteomes" id="UP000824110"/>
    </source>
</evidence>
<dbReference type="Pfam" id="PF07670">
    <property type="entry name" value="Gate"/>
    <property type="match status" value="1"/>
</dbReference>
<evidence type="ECO:0000256" key="1">
    <source>
        <dbReference type="SAM" id="Phobius"/>
    </source>
</evidence>
<feature type="transmembrane region" description="Helical" evidence="1">
    <location>
        <begin position="178"/>
        <end position="199"/>
    </location>
</feature>
<feature type="transmembrane region" description="Helical" evidence="1">
    <location>
        <begin position="108"/>
        <end position="129"/>
    </location>
</feature>